<protein>
    <recommendedName>
        <fullName evidence="3">TIGR04338 family metallohydrolase</fullName>
    </recommendedName>
</protein>
<evidence type="ECO:0000313" key="2">
    <source>
        <dbReference type="Proteomes" id="UP000193487"/>
    </source>
</evidence>
<dbReference type="Proteomes" id="UP000193487">
    <property type="component" value="Unassembled WGS sequence"/>
</dbReference>
<accession>A0A1X1Y1F2</accession>
<dbReference type="AlphaFoldDB" id="A0A1X1Y1F2"/>
<dbReference type="RefSeq" id="WP_084031157.1">
    <property type="nucleotide sequence ID" value="NZ_LQPE01000097.1"/>
</dbReference>
<keyword evidence="2" id="KW-1185">Reference proteome</keyword>
<evidence type="ECO:0008006" key="3">
    <source>
        <dbReference type="Google" id="ProtNLM"/>
    </source>
</evidence>
<sequence length="171" mass="18553">MAERDVQKSRVYHAEEIMRNMLRNCAESGNPVVTVNGITVTLPPEARFGSLQSVQDYIDRVLAHPAVVARFGPPGPVTVRARRGTTQAHYEPYGAVMAIPDHGSLWALRETVVLHEIAHHLDTSGGAHHGPRFVDTYLTLLEAVIGPEAALVMRVIYADNAVVSAIGDGAR</sequence>
<name>A0A1X1Y1F2_9MYCO</name>
<gene>
    <name evidence="1" type="ORF">AWC14_02310</name>
</gene>
<dbReference type="EMBL" id="LQPE01000097">
    <property type="protein sequence ID" value="ORW04851.1"/>
    <property type="molecule type" value="Genomic_DNA"/>
</dbReference>
<dbReference type="OrthoDB" id="4380275at2"/>
<dbReference type="NCBIfam" id="TIGR04338">
    <property type="entry name" value="HEXXH_Rv0185"/>
    <property type="match status" value="1"/>
</dbReference>
<proteinExistence type="predicted"/>
<comment type="caution">
    <text evidence="1">The sequence shown here is derived from an EMBL/GenBank/DDBJ whole genome shotgun (WGS) entry which is preliminary data.</text>
</comment>
<reference evidence="1 2" key="1">
    <citation type="submission" date="2016-01" db="EMBL/GenBank/DDBJ databases">
        <title>The new phylogeny of the genus Mycobacterium.</title>
        <authorList>
            <person name="Tarcisio F."/>
            <person name="Conor M."/>
            <person name="Antonella G."/>
            <person name="Elisabetta G."/>
            <person name="Giulia F.S."/>
            <person name="Sara T."/>
            <person name="Anna F."/>
            <person name="Clotilde B."/>
            <person name="Roberto B."/>
            <person name="Veronica D.S."/>
            <person name="Fabio R."/>
            <person name="Monica P."/>
            <person name="Olivier J."/>
            <person name="Enrico T."/>
            <person name="Nicola S."/>
        </authorList>
    </citation>
    <scope>NUCLEOTIDE SEQUENCE [LARGE SCALE GENOMIC DNA]</scope>
    <source>
        <strain evidence="1 2">DSM 45166</strain>
    </source>
</reference>
<organism evidence="1 2">
    <name type="scientific">Mycobacterium kyorinense</name>
    <dbReference type="NCBI Taxonomy" id="487514"/>
    <lineage>
        <taxon>Bacteria</taxon>
        <taxon>Bacillati</taxon>
        <taxon>Actinomycetota</taxon>
        <taxon>Actinomycetes</taxon>
        <taxon>Mycobacteriales</taxon>
        <taxon>Mycobacteriaceae</taxon>
        <taxon>Mycobacterium</taxon>
    </lineage>
</organism>
<evidence type="ECO:0000313" key="1">
    <source>
        <dbReference type="EMBL" id="ORW04851.1"/>
    </source>
</evidence>
<dbReference type="InterPro" id="IPR027595">
    <property type="entry name" value="CHP04338"/>
</dbReference>